<comment type="function">
    <text evidence="8">Conversion of 1,4-dihydroxy-2-naphthoate (DHNA) to demethylmenaquinone (DMK).</text>
</comment>
<reference evidence="10" key="1">
    <citation type="submission" date="2022-10" db="EMBL/GenBank/DDBJ databases">
        <title>Gaoshiqiia sediminis gen. nov., sp. nov., isolated from coastal sediment.</title>
        <authorList>
            <person name="Yu W.X."/>
            <person name="Mu D.S."/>
            <person name="Du J.Z."/>
            <person name="Liang Y.Q."/>
        </authorList>
    </citation>
    <scope>NUCLEOTIDE SEQUENCE</scope>
    <source>
        <strain evidence="10">A06</strain>
    </source>
</reference>
<dbReference type="GO" id="GO:0005886">
    <property type="term" value="C:plasma membrane"/>
    <property type="evidence" value="ECO:0007669"/>
    <property type="project" value="UniProtKB-SubCell"/>
</dbReference>
<dbReference type="InterPro" id="IPR026046">
    <property type="entry name" value="UBIAD1"/>
</dbReference>
<comment type="similarity">
    <text evidence="8">Belongs to the MenA family. Type 1 subfamily.</text>
</comment>
<dbReference type="InterPro" id="IPR004657">
    <property type="entry name" value="MenA"/>
</dbReference>
<dbReference type="PANTHER" id="PTHR13929:SF0">
    <property type="entry name" value="UBIA PRENYLTRANSFERASE DOMAIN-CONTAINING PROTEIN 1"/>
    <property type="match status" value="1"/>
</dbReference>
<dbReference type="EMBL" id="JAPAAF010000008">
    <property type="protein sequence ID" value="MCW0482674.1"/>
    <property type="molecule type" value="Genomic_DNA"/>
</dbReference>
<comment type="pathway">
    <text evidence="8">Quinol/quinone metabolism; menaquinone biosynthesis; menaquinol from 1,4-dihydroxy-2-naphthoate: step 1/2.</text>
</comment>
<dbReference type="Proteomes" id="UP001163821">
    <property type="component" value="Unassembled WGS sequence"/>
</dbReference>
<dbReference type="PIRSF" id="PIRSF005355">
    <property type="entry name" value="UBIAD1"/>
    <property type="match status" value="1"/>
</dbReference>
<keyword evidence="4 8" id="KW-0808">Transferase</keyword>
<evidence type="ECO:0000256" key="9">
    <source>
        <dbReference type="NCBIfam" id="TIGR00751"/>
    </source>
</evidence>
<dbReference type="NCBIfam" id="NF004750">
    <property type="entry name" value="PRK06080.1-2"/>
    <property type="match status" value="1"/>
</dbReference>
<feature type="transmembrane region" description="Helical" evidence="8">
    <location>
        <begin position="224"/>
        <end position="243"/>
    </location>
</feature>
<dbReference type="InterPro" id="IPR044878">
    <property type="entry name" value="UbiA_sf"/>
</dbReference>
<dbReference type="AlphaFoldDB" id="A0AA42C6M1"/>
<feature type="transmembrane region" description="Helical" evidence="8">
    <location>
        <begin position="94"/>
        <end position="113"/>
    </location>
</feature>
<dbReference type="GO" id="GO:0009234">
    <property type="term" value="P:menaquinone biosynthetic process"/>
    <property type="evidence" value="ECO:0007669"/>
    <property type="project" value="UniProtKB-UniRule"/>
</dbReference>
<keyword evidence="11" id="KW-1185">Reference proteome</keyword>
<keyword evidence="5 8" id="KW-0812">Transmembrane</keyword>
<dbReference type="Pfam" id="PF01040">
    <property type="entry name" value="UbiA"/>
    <property type="match status" value="1"/>
</dbReference>
<dbReference type="NCBIfam" id="NF004751">
    <property type="entry name" value="PRK06080.1-3"/>
    <property type="match status" value="1"/>
</dbReference>
<dbReference type="NCBIfam" id="TIGR00751">
    <property type="entry name" value="menA"/>
    <property type="match status" value="1"/>
</dbReference>
<feature type="transmembrane region" description="Helical" evidence="8">
    <location>
        <begin position="150"/>
        <end position="172"/>
    </location>
</feature>
<sequence>MATPKSWLKAARLRTLPLALSGILMGSALAAFYGAFNLTVFVLAMVTATLIQVFSNFANDYGDFQKGTDNHLRLGPTRTLQGGEITPSEMKKGMWMVGGLSFILGVALVFVGTWQFSPIAFFSFIVLGILALIAAYFYTAGKRSYGYIGLGDLSVFLFFGLLPVIGVFFLHANYIETAIVLPSISMGLFSAGVLNLNNMRDMENDRHSGKITLPVRIGARNSRVYHIAIIAWGWLATLIFTLHQQESRWQWLFLLTFPLFLIDLVKIWRTADARQLDPFLKRLALGTLAFTLLFCAGLLLSIR</sequence>
<comment type="subcellular location">
    <subcellularLocation>
        <location evidence="8">Cell membrane</location>
        <topology evidence="8">Multi-pass membrane protein</topology>
    </subcellularLocation>
    <subcellularLocation>
        <location evidence="1">Membrane</location>
        <topology evidence="1">Multi-pass membrane protein</topology>
    </subcellularLocation>
</comment>
<feature type="transmembrane region" description="Helical" evidence="8">
    <location>
        <begin position="249"/>
        <end position="268"/>
    </location>
</feature>
<name>A0AA42C6M1_9BACT</name>
<dbReference type="GO" id="GO:0046428">
    <property type="term" value="F:1,4-dihydroxy-2-naphthoate polyprenyltransferase activity"/>
    <property type="evidence" value="ECO:0007669"/>
    <property type="project" value="UniProtKB-UniRule"/>
</dbReference>
<evidence type="ECO:0000256" key="4">
    <source>
        <dbReference type="ARBA" id="ARBA00022679"/>
    </source>
</evidence>
<evidence type="ECO:0000256" key="6">
    <source>
        <dbReference type="ARBA" id="ARBA00022989"/>
    </source>
</evidence>
<evidence type="ECO:0000256" key="2">
    <source>
        <dbReference type="ARBA" id="ARBA00022428"/>
    </source>
</evidence>
<dbReference type="Gene3D" id="1.10.357.140">
    <property type="entry name" value="UbiA prenyltransferase"/>
    <property type="match status" value="1"/>
</dbReference>
<proteinExistence type="inferred from homology"/>
<keyword evidence="7 8" id="KW-0472">Membrane</keyword>
<comment type="catalytic activity">
    <reaction evidence="8">
        <text>an all-trans-polyprenyl diphosphate + 1,4-dihydroxy-2-naphthoate + H(+) = a 2-demethylmenaquinol + CO2 + diphosphate</text>
        <dbReference type="Rhea" id="RHEA:26478"/>
        <dbReference type="Rhea" id="RHEA-COMP:9563"/>
        <dbReference type="Rhea" id="RHEA-COMP:9564"/>
        <dbReference type="ChEBI" id="CHEBI:11173"/>
        <dbReference type="ChEBI" id="CHEBI:15378"/>
        <dbReference type="ChEBI" id="CHEBI:16526"/>
        <dbReference type="ChEBI" id="CHEBI:33019"/>
        <dbReference type="ChEBI" id="CHEBI:55437"/>
        <dbReference type="ChEBI" id="CHEBI:58914"/>
        <dbReference type="EC" id="2.5.1.74"/>
    </reaction>
</comment>
<evidence type="ECO:0000256" key="5">
    <source>
        <dbReference type="ARBA" id="ARBA00022692"/>
    </source>
</evidence>
<evidence type="ECO:0000313" key="11">
    <source>
        <dbReference type="Proteomes" id="UP001163821"/>
    </source>
</evidence>
<dbReference type="GO" id="GO:0042371">
    <property type="term" value="P:vitamin K biosynthetic process"/>
    <property type="evidence" value="ECO:0007669"/>
    <property type="project" value="TreeGrafter"/>
</dbReference>
<feature type="transmembrane region" description="Helical" evidence="8">
    <location>
        <begin position="40"/>
        <end position="58"/>
    </location>
</feature>
<evidence type="ECO:0000313" key="10">
    <source>
        <dbReference type="EMBL" id="MCW0482674.1"/>
    </source>
</evidence>
<protein>
    <recommendedName>
        <fullName evidence="8 9">1,4-dihydroxy-2-naphthoate octaprenyltransferase</fullName>
        <shortName evidence="8">DHNA-octaprenyltransferase</shortName>
        <ecNumber evidence="8 9">2.5.1.74</ecNumber>
    </recommendedName>
</protein>
<feature type="transmembrane region" description="Helical" evidence="8">
    <location>
        <begin position="119"/>
        <end position="138"/>
    </location>
</feature>
<dbReference type="EC" id="2.5.1.74" evidence="8 9"/>
<comment type="caution">
    <text evidence="10">The sequence shown here is derived from an EMBL/GenBank/DDBJ whole genome shotgun (WGS) entry which is preliminary data.</text>
</comment>
<gene>
    <name evidence="8" type="primary">menA</name>
    <name evidence="10" type="ORF">N2K84_08045</name>
</gene>
<evidence type="ECO:0000256" key="1">
    <source>
        <dbReference type="ARBA" id="ARBA00004141"/>
    </source>
</evidence>
<organism evidence="10 11">
    <name type="scientific">Gaoshiqia sediminis</name>
    <dbReference type="NCBI Taxonomy" id="2986998"/>
    <lineage>
        <taxon>Bacteria</taxon>
        <taxon>Pseudomonadati</taxon>
        <taxon>Bacteroidota</taxon>
        <taxon>Bacteroidia</taxon>
        <taxon>Marinilabiliales</taxon>
        <taxon>Prolixibacteraceae</taxon>
        <taxon>Gaoshiqia</taxon>
    </lineage>
</organism>
<dbReference type="HAMAP" id="MF_01937">
    <property type="entry name" value="MenA_1"/>
    <property type="match status" value="1"/>
</dbReference>
<evidence type="ECO:0000256" key="7">
    <source>
        <dbReference type="ARBA" id="ARBA00023136"/>
    </source>
</evidence>
<evidence type="ECO:0000256" key="8">
    <source>
        <dbReference type="HAMAP-Rule" id="MF_01937"/>
    </source>
</evidence>
<dbReference type="CDD" id="cd13962">
    <property type="entry name" value="PT_UbiA_UBIAD1"/>
    <property type="match status" value="1"/>
</dbReference>
<evidence type="ECO:0000256" key="3">
    <source>
        <dbReference type="ARBA" id="ARBA00022475"/>
    </source>
</evidence>
<feature type="transmembrane region" description="Helical" evidence="8">
    <location>
        <begin position="178"/>
        <end position="196"/>
    </location>
</feature>
<dbReference type="InterPro" id="IPR000537">
    <property type="entry name" value="UbiA_prenyltransferase"/>
</dbReference>
<keyword evidence="3 8" id="KW-1003">Cell membrane</keyword>
<keyword evidence="6 8" id="KW-1133">Transmembrane helix</keyword>
<accession>A0AA42C6M1</accession>
<dbReference type="PANTHER" id="PTHR13929">
    <property type="entry name" value="1,4-DIHYDROXY-2-NAPHTHOATE OCTAPRENYLTRANSFERASE"/>
    <property type="match status" value="1"/>
</dbReference>
<keyword evidence="2 8" id="KW-0474">Menaquinone biosynthesis</keyword>
<dbReference type="RefSeq" id="WP_282591279.1">
    <property type="nucleotide sequence ID" value="NZ_JAPAAF010000008.1"/>
</dbReference>
<feature type="transmembrane region" description="Helical" evidence="8">
    <location>
        <begin position="280"/>
        <end position="302"/>
    </location>
</feature>